<evidence type="ECO:0000313" key="2">
    <source>
        <dbReference type="EMBL" id="SDZ75911.1"/>
    </source>
</evidence>
<dbReference type="GO" id="GO:0016787">
    <property type="term" value="F:hydrolase activity"/>
    <property type="evidence" value="ECO:0007669"/>
    <property type="project" value="UniProtKB-KW"/>
</dbReference>
<sequence>MILFRCNANSRLGFGHLARCRALASAFLDYGVECGMVGPDKIYATESDCRIFKIWVPVLNWNTSKEDASLFVDIIHAHNGIAAVIDDYRVDEDYQIILRDAGVKWLQFEACFDKPIWADWLLYANPGAKDVDFYASMRRTDTILMVGAKYAILRKEFSMVVPKESDGIETLLVVFGGGDDRGAILFTLKEILNNFGEQFNVTVISGSGNPNNNELVRYIANCGENVNIIINPDDITKIMSTSDVAITSGGTLTYELSACNVPMVIIAISDDQKASLAWQNLNCGIYLGSLPDLIEGEITNALDRLLNEKDLIPRMKKSLSETVDGNGAERVSGTVLRGLGVL</sequence>
<name>A0A1H3VMH9_9BACT</name>
<dbReference type="EMBL" id="FNQN01000001">
    <property type="protein sequence ID" value="SDZ75911.1"/>
    <property type="molecule type" value="Genomic_DNA"/>
</dbReference>
<keyword evidence="3" id="KW-1185">Reference proteome</keyword>
<reference evidence="2 3" key="1">
    <citation type="submission" date="2016-10" db="EMBL/GenBank/DDBJ databases">
        <authorList>
            <person name="de Groot N.N."/>
        </authorList>
    </citation>
    <scope>NUCLEOTIDE SEQUENCE [LARGE SCALE GENOMIC DNA]</scope>
    <source>
        <strain evidence="2 3">DSM 7343</strain>
    </source>
</reference>
<proteinExistence type="predicted"/>
<protein>
    <submittedName>
        <fullName evidence="2">UDP-2,4-diacetamido-2,4,6-trideoxy-beta-L-altropyranose hydrolase</fullName>
    </submittedName>
</protein>
<dbReference type="Proteomes" id="UP000199409">
    <property type="component" value="Unassembled WGS sequence"/>
</dbReference>
<dbReference type="Gene3D" id="3.40.50.11190">
    <property type="match status" value="1"/>
</dbReference>
<feature type="domain" description="Glycosyl transferase family 28 C-terminal" evidence="1">
    <location>
        <begin position="172"/>
        <end position="272"/>
    </location>
</feature>
<dbReference type="OrthoDB" id="9788924at2"/>
<evidence type="ECO:0000313" key="3">
    <source>
        <dbReference type="Proteomes" id="UP000199409"/>
    </source>
</evidence>
<keyword evidence="2" id="KW-0378">Hydrolase</keyword>
<accession>A0A1H3VMH9</accession>
<dbReference type="STRING" id="37625.SAMN05660420_00159"/>
<dbReference type="InterPro" id="IPR007235">
    <property type="entry name" value="Glyco_trans_28_C"/>
</dbReference>
<dbReference type="RefSeq" id="WP_092344032.1">
    <property type="nucleotide sequence ID" value="NZ_FNQN01000001.1"/>
</dbReference>
<dbReference type="Gene3D" id="3.40.50.2000">
    <property type="entry name" value="Glycogen Phosphorylase B"/>
    <property type="match status" value="1"/>
</dbReference>
<evidence type="ECO:0000259" key="1">
    <source>
        <dbReference type="Pfam" id="PF04101"/>
    </source>
</evidence>
<dbReference type="AlphaFoldDB" id="A0A1H3VMH9"/>
<dbReference type="SUPFAM" id="SSF53756">
    <property type="entry name" value="UDP-Glycosyltransferase/glycogen phosphorylase"/>
    <property type="match status" value="1"/>
</dbReference>
<organism evidence="2 3">
    <name type="scientific">Desulfuromusa kysingii</name>
    <dbReference type="NCBI Taxonomy" id="37625"/>
    <lineage>
        <taxon>Bacteria</taxon>
        <taxon>Pseudomonadati</taxon>
        <taxon>Thermodesulfobacteriota</taxon>
        <taxon>Desulfuromonadia</taxon>
        <taxon>Desulfuromonadales</taxon>
        <taxon>Geopsychrobacteraceae</taxon>
        <taxon>Desulfuromusa</taxon>
    </lineage>
</organism>
<dbReference type="Pfam" id="PF04101">
    <property type="entry name" value="Glyco_tran_28_C"/>
    <property type="match status" value="1"/>
</dbReference>
<gene>
    <name evidence="2" type="ORF">SAMN05660420_00159</name>
</gene>
<dbReference type="GO" id="GO:0016758">
    <property type="term" value="F:hexosyltransferase activity"/>
    <property type="evidence" value="ECO:0007669"/>
    <property type="project" value="InterPro"/>
</dbReference>